<keyword evidence="2" id="KW-1133">Transmembrane helix</keyword>
<dbReference type="InterPro" id="IPR024623">
    <property type="entry name" value="YtxH"/>
</dbReference>
<gene>
    <name evidence="3" type="ORF">E1750_10815</name>
</gene>
<keyword evidence="4" id="KW-1185">Reference proteome</keyword>
<dbReference type="RefSeq" id="WP_133276791.1">
    <property type="nucleotide sequence ID" value="NZ_CP037933.1"/>
</dbReference>
<evidence type="ECO:0000256" key="1">
    <source>
        <dbReference type="SAM" id="Coils"/>
    </source>
</evidence>
<dbReference type="SUPFAM" id="SSF58113">
    <property type="entry name" value="Apolipoprotein A-I"/>
    <property type="match status" value="1"/>
</dbReference>
<feature type="transmembrane region" description="Helical" evidence="2">
    <location>
        <begin position="6"/>
        <end position="27"/>
    </location>
</feature>
<evidence type="ECO:0000256" key="2">
    <source>
        <dbReference type="SAM" id="Phobius"/>
    </source>
</evidence>
<dbReference type="Proteomes" id="UP000291124">
    <property type="component" value="Chromosome"/>
</dbReference>
<dbReference type="AlphaFoldDB" id="A0A4V1AGU6"/>
<dbReference type="Pfam" id="PF12732">
    <property type="entry name" value="YtxH"/>
    <property type="match status" value="1"/>
</dbReference>
<dbReference type="InterPro" id="IPR052928">
    <property type="entry name" value="Desiccation-related_membrane"/>
</dbReference>
<proteinExistence type="predicted"/>
<reference evidence="4" key="1">
    <citation type="submission" date="2019-03" db="EMBL/GenBank/DDBJ databases">
        <title>Flavobacterium sp.</title>
        <authorList>
            <person name="Kim H."/>
        </authorList>
    </citation>
    <scope>NUCLEOTIDE SEQUENCE [LARGE SCALE GENOMIC DNA]</scope>
    <source>
        <strain evidence="4">GS13</strain>
    </source>
</reference>
<dbReference type="Gene3D" id="1.20.120.20">
    <property type="entry name" value="Apolipoprotein"/>
    <property type="match status" value="1"/>
</dbReference>
<accession>A0A4V1AGU6</accession>
<keyword evidence="2" id="KW-0472">Membrane</keyword>
<evidence type="ECO:0000313" key="3">
    <source>
        <dbReference type="EMBL" id="QBN19272.1"/>
    </source>
</evidence>
<dbReference type="KEGG" id="fnk:E1750_10815"/>
<name>A0A4V1AGU6_9FLAO</name>
<feature type="coiled-coil region" evidence="1">
    <location>
        <begin position="90"/>
        <end position="117"/>
    </location>
</feature>
<organism evidence="3 4">
    <name type="scientific">Flavobacterium nackdongense</name>
    <dbReference type="NCBI Taxonomy" id="2547394"/>
    <lineage>
        <taxon>Bacteria</taxon>
        <taxon>Pseudomonadati</taxon>
        <taxon>Bacteroidota</taxon>
        <taxon>Flavobacteriia</taxon>
        <taxon>Flavobacteriales</taxon>
        <taxon>Flavobacteriaceae</taxon>
        <taxon>Flavobacterium</taxon>
    </lineage>
</organism>
<evidence type="ECO:0000313" key="4">
    <source>
        <dbReference type="Proteomes" id="UP000291124"/>
    </source>
</evidence>
<protein>
    <submittedName>
        <fullName evidence="3">YtxH domain-containing protein</fullName>
    </submittedName>
</protein>
<keyword evidence="1" id="KW-0175">Coiled coil</keyword>
<dbReference type="OrthoDB" id="598035at2"/>
<dbReference type="PANTHER" id="PTHR35792">
    <property type="entry name" value="GENERAL STRESS PROTEIN"/>
    <property type="match status" value="1"/>
</dbReference>
<keyword evidence="2" id="KW-0812">Transmembrane</keyword>
<dbReference type="PANTHER" id="PTHR35792:SF2">
    <property type="entry name" value="GENERAL STRESS PROTEIN"/>
    <property type="match status" value="1"/>
</dbReference>
<sequence>MSNNAGNSVLALLLGAAIGAGVGILFAPDKGSKTREKIKDGFDDVKDNLKHKYEDVTHQLRKRFEGSKHDLEETYEEMVSNMSYKTEDVISFLETKLADLKEQNAKLQKKQMANHEN</sequence>
<dbReference type="EMBL" id="CP037933">
    <property type="protein sequence ID" value="QBN19272.1"/>
    <property type="molecule type" value="Genomic_DNA"/>
</dbReference>